<gene>
    <name evidence="2" type="ORF">DM02DRAFT_478691</name>
</gene>
<dbReference type="AlphaFoldDB" id="A0A2V1D6A7"/>
<evidence type="ECO:0000313" key="3">
    <source>
        <dbReference type="Proteomes" id="UP000244855"/>
    </source>
</evidence>
<feature type="non-terminal residue" evidence="2">
    <location>
        <position position="199"/>
    </location>
</feature>
<evidence type="ECO:0000259" key="1">
    <source>
        <dbReference type="Pfam" id="PF23155"/>
    </source>
</evidence>
<feature type="domain" description="DUF7053" evidence="1">
    <location>
        <begin position="2"/>
        <end position="175"/>
    </location>
</feature>
<dbReference type="STRING" id="97972.A0A2V1D6A7"/>
<dbReference type="OrthoDB" id="4276610at2759"/>
<reference evidence="2 3" key="1">
    <citation type="journal article" date="2018" name="Sci. Rep.">
        <title>Comparative genomics provides insights into the lifestyle and reveals functional heterogeneity of dark septate endophytic fungi.</title>
        <authorList>
            <person name="Knapp D.G."/>
            <person name="Nemeth J.B."/>
            <person name="Barry K."/>
            <person name="Hainaut M."/>
            <person name="Henrissat B."/>
            <person name="Johnson J."/>
            <person name="Kuo A."/>
            <person name="Lim J.H.P."/>
            <person name="Lipzen A."/>
            <person name="Nolan M."/>
            <person name="Ohm R.A."/>
            <person name="Tamas L."/>
            <person name="Grigoriev I.V."/>
            <person name="Spatafora J.W."/>
            <person name="Nagy L.G."/>
            <person name="Kovacs G.M."/>
        </authorList>
    </citation>
    <scope>NUCLEOTIDE SEQUENCE [LARGE SCALE GENOMIC DNA]</scope>
    <source>
        <strain evidence="2 3">DSE2036</strain>
    </source>
</reference>
<proteinExistence type="predicted"/>
<feature type="non-terminal residue" evidence="2">
    <location>
        <position position="1"/>
    </location>
</feature>
<evidence type="ECO:0000313" key="2">
    <source>
        <dbReference type="EMBL" id="PVH93657.1"/>
    </source>
</evidence>
<dbReference type="EMBL" id="KZ805575">
    <property type="protein sequence ID" value="PVH93657.1"/>
    <property type="molecule type" value="Genomic_DNA"/>
</dbReference>
<dbReference type="PANTHER" id="PTHR38117:SF1">
    <property type="entry name" value="DUF3074 DOMAIN-CONTAINING PROTEIN"/>
    <property type="match status" value="1"/>
</dbReference>
<accession>A0A2V1D6A7</accession>
<dbReference type="Proteomes" id="UP000244855">
    <property type="component" value="Unassembled WGS sequence"/>
</dbReference>
<protein>
    <recommendedName>
        <fullName evidence="1">DUF7053 domain-containing protein</fullName>
    </recommendedName>
</protein>
<dbReference type="Pfam" id="PF23155">
    <property type="entry name" value="DUF7053"/>
    <property type="match status" value="1"/>
</dbReference>
<sequence length="199" mass="22091">AKHHYHTAAPIPANLSPANVIEALHDHNNALSLQALTTGHTKLDSIDPQIRKDTFWYPPDLHPIEGYSVTEVITYMPYFSWGKYNLTFPTNFQNTPNGLKTRADASGVIVRAEFRVLRGDSADSVVDGEGEGLGDVEHVLVEDVEVQCSWYMMPFVRSKMEAAHAGICRKVVEKVIMEKTMANIARIAAQEKGKARADT</sequence>
<dbReference type="PANTHER" id="PTHR38117">
    <property type="entry name" value="NACHT AND WD40 DOMAIN PROTEIN"/>
    <property type="match status" value="1"/>
</dbReference>
<keyword evidence="3" id="KW-1185">Reference proteome</keyword>
<name>A0A2V1D6A7_9PLEO</name>
<dbReference type="InterPro" id="IPR055481">
    <property type="entry name" value="DUF7053"/>
</dbReference>
<organism evidence="2 3">
    <name type="scientific">Periconia macrospinosa</name>
    <dbReference type="NCBI Taxonomy" id="97972"/>
    <lineage>
        <taxon>Eukaryota</taxon>
        <taxon>Fungi</taxon>
        <taxon>Dikarya</taxon>
        <taxon>Ascomycota</taxon>
        <taxon>Pezizomycotina</taxon>
        <taxon>Dothideomycetes</taxon>
        <taxon>Pleosporomycetidae</taxon>
        <taxon>Pleosporales</taxon>
        <taxon>Massarineae</taxon>
        <taxon>Periconiaceae</taxon>
        <taxon>Periconia</taxon>
    </lineage>
</organism>